<evidence type="ECO:0000256" key="6">
    <source>
        <dbReference type="ARBA" id="ARBA00022841"/>
    </source>
</evidence>
<keyword evidence="7" id="KW-0012">Acyltransferase</keyword>
<keyword evidence="8" id="KW-0812">Transmembrane</keyword>
<dbReference type="CDD" id="cd14444">
    <property type="entry name" value="AlgX_N_like_1"/>
    <property type="match status" value="1"/>
</dbReference>
<dbReference type="GO" id="GO:0042597">
    <property type="term" value="C:periplasmic space"/>
    <property type="evidence" value="ECO:0007669"/>
    <property type="project" value="UniProtKB-SubCell"/>
</dbReference>
<sequence length="389" mass="41737">MRSVTMTTPSAVPSPPSELAVRTCGVAGITLAVFIGVGLLASGLLLASGKVELLPKPLTLNAALHGEVTHQLAKQLSGTFLAQRAASIERGASWLLFHDTGPRVRQGCPGWLFLTDEFRLNRDAQANAQRKAQAVIAVQRSLKKRGIELLVAVVPDKSRIAASRLCGLYRPDVLQARVEHWTRDLQAAGVDALDLTVTLQPLGETAYLRTDTHWSESGANSAARAIGLQVQKAGIQATTPQRQFQVQTLPIAERPGDLVRLAGLDWLPSSLQPAPQSVAVTQITELASESATDSDNLDDLFGDSNLPNVALIGTSFSRNSGFVGFLQRALGAPIGNFARDGGEFSGAANVYFDSPAFRQTPPKLLIWEIPERDLQTVDGGIDRLDTRLK</sequence>
<dbReference type="InterPro" id="IPR031811">
    <property type="entry name" value="ALGX/ALGJ_SGNH-like"/>
</dbReference>
<dbReference type="Pfam" id="PF16822">
    <property type="entry name" value="ALGX"/>
    <property type="match status" value="1"/>
</dbReference>
<dbReference type="GO" id="GO:0016746">
    <property type="term" value="F:acyltransferase activity"/>
    <property type="evidence" value="ECO:0007669"/>
    <property type="project" value="UniProtKB-KW"/>
</dbReference>
<keyword evidence="8" id="KW-0472">Membrane</keyword>
<evidence type="ECO:0000313" key="10">
    <source>
        <dbReference type="EMBL" id="RMV73071.1"/>
    </source>
</evidence>
<evidence type="ECO:0000256" key="2">
    <source>
        <dbReference type="ARBA" id="ARBA00005182"/>
    </source>
</evidence>
<feature type="transmembrane region" description="Helical" evidence="8">
    <location>
        <begin position="20"/>
        <end position="47"/>
    </location>
</feature>
<evidence type="ECO:0000313" key="11">
    <source>
        <dbReference type="Proteomes" id="UP000269872"/>
    </source>
</evidence>
<name>A0A3M6EXG6_9PSED</name>
<comment type="caution">
    <text evidence="10">The sequence shown here is derived from an EMBL/GenBank/DDBJ whole genome shotgun (WGS) entry which is preliminary data.</text>
</comment>
<accession>A0A3M6EXG6</accession>
<dbReference type="EMBL" id="RBUY01000143">
    <property type="protein sequence ID" value="RMV73071.1"/>
    <property type="molecule type" value="Genomic_DNA"/>
</dbReference>
<evidence type="ECO:0000256" key="7">
    <source>
        <dbReference type="ARBA" id="ARBA00023315"/>
    </source>
</evidence>
<feature type="domain" description="AlgX/AlgJ SGNH hydrolase-like" evidence="9">
    <location>
        <begin position="104"/>
        <end position="371"/>
    </location>
</feature>
<keyword evidence="3" id="KW-0808">Transferase</keyword>
<evidence type="ECO:0000256" key="4">
    <source>
        <dbReference type="ARBA" id="ARBA00022729"/>
    </source>
</evidence>
<organism evidence="10 11">
    <name type="scientific">Pseudomonas caricapapayae</name>
    <dbReference type="NCBI Taxonomy" id="46678"/>
    <lineage>
        <taxon>Bacteria</taxon>
        <taxon>Pseudomonadati</taxon>
        <taxon>Pseudomonadota</taxon>
        <taxon>Gammaproteobacteria</taxon>
        <taxon>Pseudomonadales</taxon>
        <taxon>Pseudomonadaceae</taxon>
        <taxon>Pseudomonas</taxon>
    </lineage>
</organism>
<evidence type="ECO:0000256" key="1">
    <source>
        <dbReference type="ARBA" id="ARBA00004418"/>
    </source>
</evidence>
<comment type="subcellular location">
    <subcellularLocation>
        <location evidence="1">Periplasm</location>
    </subcellularLocation>
</comment>
<keyword evidence="4" id="KW-0732">Signal</keyword>
<proteinExistence type="predicted"/>
<dbReference type="Proteomes" id="UP000269872">
    <property type="component" value="Unassembled WGS sequence"/>
</dbReference>
<evidence type="ECO:0000256" key="3">
    <source>
        <dbReference type="ARBA" id="ARBA00022679"/>
    </source>
</evidence>
<protein>
    <submittedName>
        <fullName evidence="10">Cell morphology protein</fullName>
    </submittedName>
</protein>
<dbReference type="UniPathway" id="UPA00286"/>
<reference evidence="10 11" key="1">
    <citation type="submission" date="2018-08" db="EMBL/GenBank/DDBJ databases">
        <title>Recombination of ecologically and evolutionarily significant loci maintains genetic cohesion in the Pseudomonas syringae species complex.</title>
        <authorList>
            <person name="Dillon M."/>
            <person name="Thakur S."/>
            <person name="Almeida R.N.D."/>
            <person name="Weir B.S."/>
            <person name="Guttman D.S."/>
        </authorList>
    </citation>
    <scope>NUCLEOTIDE SEQUENCE [LARGE SCALE GENOMIC DNA]</scope>
    <source>
        <strain evidence="10 11">ICMP 7496</strain>
    </source>
</reference>
<keyword evidence="5" id="KW-0574">Periplasm</keyword>
<gene>
    <name evidence="10" type="ORF">ALP05_05781</name>
</gene>
<evidence type="ECO:0000256" key="8">
    <source>
        <dbReference type="SAM" id="Phobius"/>
    </source>
</evidence>
<keyword evidence="8" id="KW-1133">Transmembrane helix</keyword>
<dbReference type="AlphaFoldDB" id="A0A3M6EXG6"/>
<dbReference type="GO" id="GO:0042121">
    <property type="term" value="P:alginic acid biosynthetic process"/>
    <property type="evidence" value="ECO:0007669"/>
    <property type="project" value="UniProtKB-UniPathway"/>
</dbReference>
<evidence type="ECO:0000259" key="9">
    <source>
        <dbReference type="Pfam" id="PF16822"/>
    </source>
</evidence>
<keyword evidence="6" id="KW-0016">Alginate biosynthesis</keyword>
<comment type="pathway">
    <text evidence="2">Glycan biosynthesis; alginate biosynthesis.</text>
</comment>
<evidence type="ECO:0000256" key="5">
    <source>
        <dbReference type="ARBA" id="ARBA00022764"/>
    </source>
</evidence>